<comment type="similarity">
    <text evidence="1">Belongs to the glutamate:Na(+) symporter (ESS) (TC 2.A.27) family.</text>
</comment>
<keyword evidence="1" id="KW-0029">Amino-acid transport</keyword>
<keyword evidence="1" id="KW-1003">Cell membrane</keyword>
<feature type="transmembrane region" description="Helical" evidence="1">
    <location>
        <begin position="341"/>
        <end position="361"/>
    </location>
</feature>
<keyword evidence="1" id="KW-1133">Transmembrane helix</keyword>
<keyword evidence="1" id="KW-0812">Transmembrane</keyword>
<sequence>MLTLDSIQTLACGGLFLLVGYMVRRRVPLLMRFSIPAPVIGGLLVALFMLACRHWGVTPVRFDTAWQQPLMIAFFTGIGFNASATLLRVGGRQILLFLTLASVLAVAQNLLGIAMARAFGLPPLFGVITGSVTLAGGPATGMAFAPLFEKVGVHGAQSVALANAMAGIVLGSIFGSPIAAVLIKRFNLRPPNATGDAGVDAPAVVVATEPRRTIDPAYAGLKSLVFMLLAMGIGAWISGGLSRLGVTLPSYIGAMLVGAAIRNIDDTLGWFGLSTRSMELIGSIALSLFLVVALMNLHLWDLAGLALPLLANLVVQSILVLAFCCWPLLQLMGRDYDAAVMASGFTGFMLGTTANAVACMSSLTERYGPAPRAFLVAPVVGAFLIDFTNAIIITGFVNGWH</sequence>
<feature type="transmembrane region" description="Helical" evidence="1">
    <location>
        <begin position="160"/>
        <end position="183"/>
    </location>
</feature>
<evidence type="ECO:0000313" key="3">
    <source>
        <dbReference type="EMBL" id="MEW9570961.1"/>
    </source>
</evidence>
<keyword evidence="1" id="KW-0739">Sodium transport</keyword>
<protein>
    <recommendedName>
        <fullName evidence="1 2">Sodium/glutamate symporter</fullName>
    </recommendedName>
</protein>
<feature type="transmembrane region" description="Helical" evidence="1">
    <location>
        <begin position="94"/>
        <end position="118"/>
    </location>
</feature>
<comment type="subcellular location">
    <subcellularLocation>
        <location evidence="1">Cell inner membrane</location>
        <topology evidence="1">Multi-pass membrane protein</topology>
    </subcellularLocation>
</comment>
<dbReference type="InterPro" id="IPR004445">
    <property type="entry name" value="GltS"/>
</dbReference>
<dbReference type="Pfam" id="PF03616">
    <property type="entry name" value="Glt_symporter"/>
    <property type="match status" value="1"/>
</dbReference>
<keyword evidence="1" id="KW-0813">Transport</keyword>
<organism evidence="3 4">
    <name type="scientific">Rhodanobacter lycopersici</name>
    <dbReference type="NCBI Taxonomy" id="3162487"/>
    <lineage>
        <taxon>Bacteria</taxon>
        <taxon>Pseudomonadati</taxon>
        <taxon>Pseudomonadota</taxon>
        <taxon>Gammaproteobacteria</taxon>
        <taxon>Lysobacterales</taxon>
        <taxon>Rhodanobacteraceae</taxon>
        <taxon>Rhodanobacter</taxon>
    </lineage>
</organism>
<feature type="transmembrane region" description="Helical" evidence="1">
    <location>
        <begin position="307"/>
        <end position="329"/>
    </location>
</feature>
<feature type="transmembrane region" description="Helical" evidence="1">
    <location>
        <begin position="35"/>
        <end position="56"/>
    </location>
</feature>
<feature type="transmembrane region" description="Helical" evidence="1">
    <location>
        <begin position="373"/>
        <end position="397"/>
    </location>
</feature>
<feature type="transmembrane region" description="Helical" evidence="1">
    <location>
        <begin position="68"/>
        <end position="87"/>
    </location>
</feature>
<evidence type="ECO:0000313" key="4">
    <source>
        <dbReference type="Proteomes" id="UP001556220"/>
    </source>
</evidence>
<feature type="transmembrane region" description="Helical" evidence="1">
    <location>
        <begin position="281"/>
        <end position="300"/>
    </location>
</feature>
<feature type="transmembrane region" description="Helical" evidence="1">
    <location>
        <begin position="244"/>
        <end position="261"/>
    </location>
</feature>
<feature type="transmembrane region" description="Helical" evidence="1">
    <location>
        <begin position="217"/>
        <end position="237"/>
    </location>
</feature>
<dbReference type="NCBIfam" id="TIGR00210">
    <property type="entry name" value="gltS"/>
    <property type="match status" value="1"/>
</dbReference>
<feature type="transmembrane region" description="Helical" evidence="1">
    <location>
        <begin position="124"/>
        <end position="148"/>
    </location>
</feature>
<keyword evidence="4" id="KW-1185">Reference proteome</keyword>
<dbReference type="Proteomes" id="UP001556220">
    <property type="component" value="Unassembled WGS sequence"/>
</dbReference>
<keyword evidence="1" id="KW-0769">Symport</keyword>
<keyword evidence="1" id="KW-0406">Ion transport</keyword>
<dbReference type="PANTHER" id="PTHR36178">
    <property type="entry name" value="SLR0625 PROTEIN"/>
    <property type="match status" value="1"/>
</dbReference>
<keyword evidence="1" id="KW-0472">Membrane</keyword>
<reference evidence="3 4" key="1">
    <citation type="submission" date="2024-06" db="EMBL/GenBank/DDBJ databases">
        <authorList>
            <person name="Woo H."/>
        </authorList>
    </citation>
    <scope>NUCLEOTIDE SEQUENCE [LARGE SCALE GENOMIC DNA]</scope>
    <source>
        <strain evidence="3 4">Si-c</strain>
    </source>
</reference>
<keyword evidence="1" id="KW-0997">Cell inner membrane</keyword>
<dbReference type="RefSeq" id="WP_367853029.1">
    <property type="nucleotide sequence ID" value="NZ_JBFOHK010000001.1"/>
</dbReference>
<feature type="transmembrane region" description="Helical" evidence="1">
    <location>
        <begin position="6"/>
        <end position="23"/>
    </location>
</feature>
<dbReference type="HAMAP" id="MF_02062">
    <property type="entry name" value="GltS"/>
    <property type="match status" value="1"/>
</dbReference>
<keyword evidence="1" id="KW-0915">Sodium</keyword>
<gene>
    <name evidence="1 3" type="primary">gltS</name>
    <name evidence="3" type="ORF">ABQJ54_04305</name>
</gene>
<accession>A0ABV3QAV4</accession>
<proteinExistence type="inferred from homology"/>
<comment type="caution">
    <text evidence="3">The sequence shown here is derived from an EMBL/GenBank/DDBJ whole genome shotgun (WGS) entry which is preliminary data.</text>
</comment>
<evidence type="ECO:0000256" key="2">
    <source>
        <dbReference type="NCBIfam" id="TIGR00210"/>
    </source>
</evidence>
<comment type="function">
    <text evidence="1">Catalyzes the sodium-dependent transport of glutamate.</text>
</comment>
<name>A0ABV3QAV4_9GAMM</name>
<dbReference type="PANTHER" id="PTHR36178:SF1">
    <property type="entry name" value="SODIUM_GLUTAMATE SYMPORTER"/>
    <property type="match status" value="1"/>
</dbReference>
<dbReference type="EMBL" id="JBFOHK010000001">
    <property type="protein sequence ID" value="MEW9570961.1"/>
    <property type="molecule type" value="Genomic_DNA"/>
</dbReference>
<evidence type="ECO:0000256" key="1">
    <source>
        <dbReference type="HAMAP-Rule" id="MF_02062"/>
    </source>
</evidence>